<dbReference type="InterPro" id="IPR044726">
    <property type="entry name" value="ABCC_6TM_D2"/>
</dbReference>
<dbReference type="PANTHER" id="PTHR24223:SF165">
    <property type="entry name" value="ABC TRANSPORTER C FAMILY MEMBER 15-RELATED"/>
    <property type="match status" value="1"/>
</dbReference>
<dbReference type="FunFam" id="1.20.1560.10:FF:000002">
    <property type="entry name" value="ABC transporter C family member 5"/>
    <property type="match status" value="1"/>
</dbReference>
<dbReference type="InterPro" id="IPR036640">
    <property type="entry name" value="ABC1_TM_sf"/>
</dbReference>
<comment type="similarity">
    <text evidence="2">Belongs to the ABC transporter superfamily. ABCC family. Conjugate transporter (TC 3.A.1.208) subfamily.</text>
</comment>
<dbReference type="InterPro" id="IPR011527">
    <property type="entry name" value="ABC1_TM_dom"/>
</dbReference>
<dbReference type="PROSITE" id="PS50929">
    <property type="entry name" value="ABC_TM1F"/>
    <property type="match status" value="1"/>
</dbReference>
<dbReference type="PANTHER" id="PTHR24223">
    <property type="entry name" value="ATP-BINDING CASSETTE SUB-FAMILY C"/>
    <property type="match status" value="1"/>
</dbReference>
<reference evidence="15 16" key="1">
    <citation type="journal article" date="2023" name="Hortic Res">
        <title>Pangenome of water caltrop reveals structural variations and asymmetric subgenome divergence after allopolyploidization.</title>
        <authorList>
            <person name="Zhang X."/>
            <person name="Chen Y."/>
            <person name="Wang L."/>
            <person name="Yuan Y."/>
            <person name="Fang M."/>
            <person name="Shi L."/>
            <person name="Lu R."/>
            <person name="Comes H.P."/>
            <person name="Ma Y."/>
            <person name="Chen Y."/>
            <person name="Huang G."/>
            <person name="Zhou Y."/>
            <person name="Zheng Z."/>
            <person name="Qiu Y."/>
        </authorList>
    </citation>
    <scope>NUCLEOTIDE SEQUENCE [LARGE SCALE GENOMIC DNA]</scope>
    <source>
        <strain evidence="15">F231</strain>
    </source>
</reference>
<dbReference type="GO" id="GO:0005524">
    <property type="term" value="F:ATP binding"/>
    <property type="evidence" value="ECO:0007669"/>
    <property type="project" value="UniProtKB-KW"/>
</dbReference>
<dbReference type="Gene3D" id="3.40.50.300">
    <property type="entry name" value="P-loop containing nucleotide triphosphate hydrolases"/>
    <property type="match status" value="1"/>
</dbReference>
<keyword evidence="5 13" id="KW-0812">Transmembrane</keyword>
<evidence type="ECO:0000256" key="9">
    <source>
        <dbReference type="ARBA" id="ARBA00022967"/>
    </source>
</evidence>
<feature type="domain" description="ABC transmembrane type-1" evidence="14">
    <location>
        <begin position="125"/>
        <end position="362"/>
    </location>
</feature>
<feature type="transmembrane region" description="Helical" evidence="13">
    <location>
        <begin position="315"/>
        <end position="334"/>
    </location>
</feature>
<feature type="transmembrane region" description="Helical" evidence="13">
    <location>
        <begin position="340"/>
        <end position="360"/>
    </location>
</feature>
<dbReference type="GO" id="GO:0008559">
    <property type="term" value="F:ABC-type xenobiotic transporter activity"/>
    <property type="evidence" value="ECO:0007669"/>
    <property type="project" value="UniProtKB-EC"/>
</dbReference>
<evidence type="ECO:0000256" key="1">
    <source>
        <dbReference type="ARBA" id="ARBA00004141"/>
    </source>
</evidence>
<comment type="caution">
    <text evidence="15">The sequence shown here is derived from an EMBL/GenBank/DDBJ whole genome shotgun (WGS) entry which is preliminary data.</text>
</comment>
<proteinExistence type="inferred from homology"/>
<keyword evidence="16" id="KW-1185">Reference proteome</keyword>
<keyword evidence="8" id="KW-0067">ATP-binding</keyword>
<keyword evidence="9" id="KW-1278">Translocase</keyword>
<feature type="transmembrane region" description="Helical" evidence="13">
    <location>
        <begin position="124"/>
        <end position="146"/>
    </location>
</feature>
<gene>
    <name evidence="15" type="ORF">SAY86_020303</name>
</gene>
<dbReference type="Proteomes" id="UP001346149">
    <property type="component" value="Unassembled WGS sequence"/>
</dbReference>
<evidence type="ECO:0000256" key="2">
    <source>
        <dbReference type="ARBA" id="ARBA00009726"/>
    </source>
</evidence>
<evidence type="ECO:0000259" key="14">
    <source>
        <dbReference type="PROSITE" id="PS50929"/>
    </source>
</evidence>
<dbReference type="Gene3D" id="1.20.1560.10">
    <property type="entry name" value="ABC transporter type 1, transmembrane domain"/>
    <property type="match status" value="1"/>
</dbReference>
<keyword evidence="7" id="KW-0547">Nucleotide-binding</keyword>
<dbReference type="Pfam" id="PF00005">
    <property type="entry name" value="ABC_tran"/>
    <property type="match status" value="1"/>
</dbReference>
<comment type="subcellular location">
    <subcellularLocation>
        <location evidence="1">Membrane</location>
        <topology evidence="1">Multi-pass membrane protein</topology>
    </subcellularLocation>
</comment>
<feature type="transmembrane region" description="Helical" evidence="13">
    <location>
        <begin position="221"/>
        <end position="239"/>
    </location>
</feature>
<evidence type="ECO:0000256" key="6">
    <source>
        <dbReference type="ARBA" id="ARBA00022737"/>
    </source>
</evidence>
<dbReference type="EMBL" id="JAXQNO010000011">
    <property type="protein sequence ID" value="KAK4788984.1"/>
    <property type="molecule type" value="Genomic_DNA"/>
</dbReference>
<keyword evidence="6" id="KW-0677">Repeat</keyword>
<dbReference type="CDD" id="cd18580">
    <property type="entry name" value="ABC_6TM_ABCC_D2"/>
    <property type="match status" value="1"/>
</dbReference>
<evidence type="ECO:0000256" key="5">
    <source>
        <dbReference type="ARBA" id="ARBA00022692"/>
    </source>
</evidence>
<keyword evidence="4" id="KW-0813">Transport</keyword>
<comment type="catalytic activity">
    <reaction evidence="12">
        <text>ATP + H2O + xenobioticSide 1 = ADP + phosphate + xenobioticSide 2.</text>
        <dbReference type="EC" id="7.6.2.2"/>
    </reaction>
</comment>
<protein>
    <recommendedName>
        <fullName evidence="3">ABC-type xenobiotic transporter</fullName>
        <ecNumber evidence="3">7.6.2.2</ecNumber>
    </recommendedName>
</protein>
<evidence type="ECO:0000256" key="4">
    <source>
        <dbReference type="ARBA" id="ARBA00022448"/>
    </source>
</evidence>
<evidence type="ECO:0000256" key="3">
    <source>
        <dbReference type="ARBA" id="ARBA00012191"/>
    </source>
</evidence>
<evidence type="ECO:0000256" key="7">
    <source>
        <dbReference type="ARBA" id="ARBA00022741"/>
    </source>
</evidence>
<evidence type="ECO:0000313" key="16">
    <source>
        <dbReference type="Proteomes" id="UP001346149"/>
    </source>
</evidence>
<sequence length="362" mass="40860">MSGGQKQRIQIARAIYQEADIYLLDDPFSAVDAHTGNQLFKDCFMRILKEKSVIFVTHQLEFLPAADLILVMREGRIAQAGTFEELMLQNIGFEKLVLQIASNYWMTCNSPTTSEEDPRLDMNFVLFGYVLLSIASSLCLFLRAFLNALVGLWTSQKLFMNMLQSIMRAPMSFFDSTPTGRILNRTSTDQSVLDLELAGKLGRCAFSIIQLMGTIAVMSHVAWEVFVIFIPVTVLCIWYQRYYIPTARELVRLSGIQKAPILHHFAESLVGATTIRAFDQEDHFINGNLELIDGHSRSWFHSISAIEWLSFRLNFLSNFVFACLLILLVSLPKGIINPNIAGLAITYGINLNVLQASVIWSI</sequence>
<keyword evidence="11 13" id="KW-0472">Membrane</keyword>
<evidence type="ECO:0000313" key="15">
    <source>
        <dbReference type="EMBL" id="KAK4788984.1"/>
    </source>
</evidence>
<name>A0AAN7LQC6_TRANT</name>
<dbReference type="InterPro" id="IPR003439">
    <property type="entry name" value="ABC_transporter-like_ATP-bd"/>
</dbReference>
<evidence type="ECO:0000256" key="10">
    <source>
        <dbReference type="ARBA" id="ARBA00022989"/>
    </source>
</evidence>
<keyword evidence="10 13" id="KW-1133">Transmembrane helix</keyword>
<evidence type="ECO:0000256" key="12">
    <source>
        <dbReference type="ARBA" id="ARBA00034018"/>
    </source>
</evidence>
<evidence type="ECO:0000256" key="8">
    <source>
        <dbReference type="ARBA" id="ARBA00022840"/>
    </source>
</evidence>
<dbReference type="AlphaFoldDB" id="A0AAN7LQC6"/>
<organism evidence="15 16">
    <name type="scientific">Trapa natans</name>
    <name type="common">Water chestnut</name>
    <dbReference type="NCBI Taxonomy" id="22666"/>
    <lineage>
        <taxon>Eukaryota</taxon>
        <taxon>Viridiplantae</taxon>
        <taxon>Streptophyta</taxon>
        <taxon>Embryophyta</taxon>
        <taxon>Tracheophyta</taxon>
        <taxon>Spermatophyta</taxon>
        <taxon>Magnoliopsida</taxon>
        <taxon>eudicotyledons</taxon>
        <taxon>Gunneridae</taxon>
        <taxon>Pentapetalae</taxon>
        <taxon>rosids</taxon>
        <taxon>malvids</taxon>
        <taxon>Myrtales</taxon>
        <taxon>Lythraceae</taxon>
        <taxon>Trapa</taxon>
    </lineage>
</organism>
<evidence type="ECO:0000256" key="13">
    <source>
        <dbReference type="SAM" id="Phobius"/>
    </source>
</evidence>
<dbReference type="SUPFAM" id="SSF52540">
    <property type="entry name" value="P-loop containing nucleoside triphosphate hydrolases"/>
    <property type="match status" value="1"/>
</dbReference>
<dbReference type="EC" id="7.6.2.2" evidence="3"/>
<dbReference type="SUPFAM" id="SSF90123">
    <property type="entry name" value="ABC transporter transmembrane region"/>
    <property type="match status" value="1"/>
</dbReference>
<dbReference type="GO" id="GO:0016887">
    <property type="term" value="F:ATP hydrolysis activity"/>
    <property type="evidence" value="ECO:0007669"/>
    <property type="project" value="InterPro"/>
</dbReference>
<dbReference type="InterPro" id="IPR050173">
    <property type="entry name" value="ABC_transporter_C-like"/>
</dbReference>
<evidence type="ECO:0000256" key="11">
    <source>
        <dbReference type="ARBA" id="ARBA00023136"/>
    </source>
</evidence>
<dbReference type="InterPro" id="IPR027417">
    <property type="entry name" value="P-loop_NTPase"/>
</dbReference>
<dbReference type="GO" id="GO:0016020">
    <property type="term" value="C:membrane"/>
    <property type="evidence" value="ECO:0007669"/>
    <property type="project" value="UniProtKB-SubCell"/>
</dbReference>
<dbReference type="Pfam" id="PF00664">
    <property type="entry name" value="ABC_membrane"/>
    <property type="match status" value="1"/>
</dbReference>
<accession>A0AAN7LQC6</accession>